<feature type="domain" description="Exportin-T C-terminal" evidence="2">
    <location>
        <begin position="2"/>
        <end position="182"/>
    </location>
</feature>
<sequence>GEDEAMFVEYRKQLKLLLDRLAQVSPELLLASVRRVFSSTLQNWQTTRFMEVEVAIRLLYMLAEALPVSHGAHFSGDVSKASALQDMMRTLVTSGVSSYQHTSVTLEFFETVVRYEKFFTVEPQHIPCVLMAFLDHRGLRHSSAKVRSRTAYLFSRFVKSLNKQMNPFIEDILNRIQDLLELSPPTDLS</sequence>
<gene>
    <name evidence="3" type="ORF">E2I00_012585</name>
</gene>
<keyword evidence="1" id="KW-0820">tRNA-binding</keyword>
<dbReference type="SUPFAM" id="SSF48371">
    <property type="entry name" value="ARM repeat"/>
    <property type="match status" value="1"/>
</dbReference>
<organism evidence="3 4">
    <name type="scientific">Balaenoptera physalus</name>
    <name type="common">Fin whale</name>
    <name type="synonym">Balaena physalus</name>
    <dbReference type="NCBI Taxonomy" id="9770"/>
    <lineage>
        <taxon>Eukaryota</taxon>
        <taxon>Metazoa</taxon>
        <taxon>Chordata</taxon>
        <taxon>Craniata</taxon>
        <taxon>Vertebrata</taxon>
        <taxon>Euteleostomi</taxon>
        <taxon>Mammalia</taxon>
        <taxon>Eutheria</taxon>
        <taxon>Laurasiatheria</taxon>
        <taxon>Artiodactyla</taxon>
        <taxon>Whippomorpha</taxon>
        <taxon>Cetacea</taxon>
        <taxon>Mysticeti</taxon>
        <taxon>Balaenopteridae</taxon>
        <taxon>Balaenoptera</taxon>
    </lineage>
</organism>
<dbReference type="GO" id="GO:0005737">
    <property type="term" value="C:cytoplasm"/>
    <property type="evidence" value="ECO:0007669"/>
    <property type="project" value="UniProtKB-SubCell"/>
</dbReference>
<dbReference type="PANTHER" id="PTHR15952">
    <property type="entry name" value="EXPORTIN-T/LOS1"/>
    <property type="match status" value="1"/>
</dbReference>
<comment type="function">
    <text evidence="1">tRNA nucleus export receptor which facilitates tRNA translocation across the nuclear pore complex.</text>
</comment>
<dbReference type="GO" id="GO:0016363">
    <property type="term" value="C:nuclear matrix"/>
    <property type="evidence" value="ECO:0007669"/>
    <property type="project" value="TreeGrafter"/>
</dbReference>
<dbReference type="PANTHER" id="PTHR15952:SF11">
    <property type="entry name" value="EXPORTIN-T"/>
    <property type="match status" value="1"/>
</dbReference>
<keyword evidence="1" id="KW-0963">Cytoplasm</keyword>
<keyword evidence="1" id="KW-0813">Transport</keyword>
<evidence type="ECO:0000259" key="2">
    <source>
        <dbReference type="Pfam" id="PF19282"/>
    </source>
</evidence>
<comment type="subcellular location">
    <subcellularLocation>
        <location evidence="1">Nucleus</location>
    </subcellularLocation>
    <subcellularLocation>
        <location evidence="1">Cytoplasm</location>
    </subcellularLocation>
    <text evidence="1">Shuttles between the nucleus and the cytoplasm.</text>
</comment>
<comment type="caution">
    <text evidence="3">The sequence shown here is derived from an EMBL/GenBank/DDBJ whole genome shotgun (WGS) entry which is preliminary data.</text>
</comment>
<dbReference type="GO" id="GO:0031267">
    <property type="term" value="F:small GTPase binding"/>
    <property type="evidence" value="ECO:0007669"/>
    <property type="project" value="InterPro"/>
</dbReference>
<dbReference type="InterPro" id="IPR011989">
    <property type="entry name" value="ARM-like"/>
</dbReference>
<dbReference type="OrthoDB" id="26399at2759"/>
<evidence type="ECO:0000256" key="1">
    <source>
        <dbReference type="RuleBase" id="RU366037"/>
    </source>
</evidence>
<feature type="non-terminal residue" evidence="3">
    <location>
        <position position="1"/>
    </location>
</feature>
<proteinExistence type="inferred from homology"/>
<keyword evidence="4" id="KW-1185">Reference proteome</keyword>
<dbReference type="Pfam" id="PF19282">
    <property type="entry name" value="Exportin-T"/>
    <property type="match status" value="1"/>
</dbReference>
<dbReference type="GO" id="GO:0005643">
    <property type="term" value="C:nuclear pore"/>
    <property type="evidence" value="ECO:0007669"/>
    <property type="project" value="TreeGrafter"/>
</dbReference>
<accession>A0A643ATI8</accession>
<protein>
    <recommendedName>
        <fullName evidence="1">Exportin-T</fullName>
    </recommendedName>
    <alternativeName>
        <fullName evidence="1">Exportin(tRNA)</fullName>
    </alternativeName>
    <alternativeName>
        <fullName evidence="1">tRNA exportin</fullName>
    </alternativeName>
</protein>
<dbReference type="InterPro" id="IPR016024">
    <property type="entry name" value="ARM-type_fold"/>
</dbReference>
<keyword evidence="1" id="KW-0539">Nucleus</keyword>
<dbReference type="Proteomes" id="UP000437017">
    <property type="component" value="Unassembled WGS sequence"/>
</dbReference>
<comment type="similarity">
    <text evidence="1">Belongs to the exportin family.</text>
</comment>
<dbReference type="InterPro" id="IPR040017">
    <property type="entry name" value="XPOT"/>
</dbReference>
<dbReference type="AlphaFoldDB" id="A0A643ATI8"/>
<evidence type="ECO:0000313" key="3">
    <source>
        <dbReference type="EMBL" id="KAB0336459.1"/>
    </source>
</evidence>
<dbReference type="InterPro" id="IPR045546">
    <property type="entry name" value="Exportin-T_C"/>
</dbReference>
<dbReference type="GO" id="GO:0000049">
    <property type="term" value="F:tRNA binding"/>
    <property type="evidence" value="ECO:0007669"/>
    <property type="project" value="UniProtKB-UniRule"/>
</dbReference>
<dbReference type="EMBL" id="SGJD01060968">
    <property type="protein sequence ID" value="KAB0336459.1"/>
    <property type="molecule type" value="Genomic_DNA"/>
</dbReference>
<evidence type="ECO:0000313" key="4">
    <source>
        <dbReference type="Proteomes" id="UP000437017"/>
    </source>
</evidence>
<name>A0A643ATI8_BALPH</name>
<reference evidence="3 4" key="1">
    <citation type="journal article" date="2019" name="PLoS ONE">
        <title>Genomic analyses reveal an absence of contemporary introgressive admixture between fin whales and blue whales, despite known hybrids.</title>
        <authorList>
            <person name="Westbury M.V."/>
            <person name="Petersen B."/>
            <person name="Lorenzen E.D."/>
        </authorList>
    </citation>
    <scope>NUCLEOTIDE SEQUENCE [LARGE SCALE GENOMIC DNA]</scope>
    <source>
        <strain evidence="3">FinWhale-01</strain>
    </source>
</reference>
<dbReference type="GO" id="GO:0071528">
    <property type="term" value="P:tRNA re-export from nucleus"/>
    <property type="evidence" value="ECO:0007669"/>
    <property type="project" value="UniProtKB-UniRule"/>
</dbReference>
<dbReference type="Gene3D" id="1.25.10.10">
    <property type="entry name" value="Leucine-rich Repeat Variant"/>
    <property type="match status" value="1"/>
</dbReference>
<keyword evidence="1" id="KW-0694">RNA-binding</keyword>